<gene>
    <name evidence="2" type="ORF">GCM10022278_02290</name>
</gene>
<dbReference type="EMBL" id="BAABBO010000001">
    <property type="protein sequence ID" value="GAA3946670.1"/>
    <property type="molecule type" value="Genomic_DNA"/>
</dbReference>
<accession>A0ABP7NGR3</accession>
<sequence>MYLFVPAGRDQATVEADLPEDLMQATGRLTHAMDFTADPGRQLARSDVHQVLKSIAEKGYYLQMPQTEADIEAMMTIISAEKSGNRPL</sequence>
<dbReference type="Pfam" id="PF05166">
    <property type="entry name" value="YcgL"/>
    <property type="match status" value="1"/>
</dbReference>
<dbReference type="Gene3D" id="3.10.510.20">
    <property type="entry name" value="YcgL domain"/>
    <property type="match status" value="1"/>
</dbReference>
<protein>
    <recommendedName>
        <fullName evidence="1">YcgL domain-containing protein</fullName>
    </recommendedName>
</protein>
<name>A0ABP7NGR3_9GAMM</name>
<keyword evidence="3" id="KW-1185">Reference proteome</keyword>
<reference evidence="3" key="1">
    <citation type="journal article" date="2019" name="Int. J. Syst. Evol. Microbiol.">
        <title>The Global Catalogue of Microorganisms (GCM) 10K type strain sequencing project: providing services to taxonomists for standard genome sequencing and annotation.</title>
        <authorList>
            <consortium name="The Broad Institute Genomics Platform"/>
            <consortium name="The Broad Institute Genome Sequencing Center for Infectious Disease"/>
            <person name="Wu L."/>
            <person name="Ma J."/>
        </authorList>
    </citation>
    <scope>NUCLEOTIDE SEQUENCE [LARGE SCALE GENOMIC DNA]</scope>
    <source>
        <strain evidence="3">JCM 17555</strain>
    </source>
</reference>
<dbReference type="SUPFAM" id="SSF160191">
    <property type="entry name" value="YcgL-like"/>
    <property type="match status" value="1"/>
</dbReference>
<dbReference type="InterPro" id="IPR027354">
    <property type="entry name" value="YcgL_dom"/>
</dbReference>
<evidence type="ECO:0000259" key="1">
    <source>
        <dbReference type="PROSITE" id="PS51648"/>
    </source>
</evidence>
<dbReference type="Proteomes" id="UP001501337">
    <property type="component" value="Unassembled WGS sequence"/>
</dbReference>
<feature type="domain" description="YcgL" evidence="1">
    <location>
        <begin position="1"/>
        <end position="76"/>
    </location>
</feature>
<dbReference type="PANTHER" id="PTHR38109">
    <property type="entry name" value="PROTEIN YCGL"/>
    <property type="match status" value="1"/>
</dbReference>
<organism evidence="2 3">
    <name type="scientific">Allohahella marinimesophila</name>
    <dbReference type="NCBI Taxonomy" id="1054972"/>
    <lineage>
        <taxon>Bacteria</taxon>
        <taxon>Pseudomonadati</taxon>
        <taxon>Pseudomonadota</taxon>
        <taxon>Gammaproteobacteria</taxon>
        <taxon>Oceanospirillales</taxon>
        <taxon>Hahellaceae</taxon>
        <taxon>Allohahella</taxon>
    </lineage>
</organism>
<dbReference type="InterPro" id="IPR038068">
    <property type="entry name" value="YcgL-like_sf"/>
</dbReference>
<dbReference type="PANTHER" id="PTHR38109:SF1">
    <property type="entry name" value="PROTEIN YCGL"/>
    <property type="match status" value="1"/>
</dbReference>
<dbReference type="PROSITE" id="PS51648">
    <property type="entry name" value="YCGL"/>
    <property type="match status" value="1"/>
</dbReference>
<evidence type="ECO:0000313" key="3">
    <source>
        <dbReference type="Proteomes" id="UP001501337"/>
    </source>
</evidence>
<comment type="caution">
    <text evidence="2">The sequence shown here is derived from an EMBL/GenBank/DDBJ whole genome shotgun (WGS) entry which is preliminary data.</text>
</comment>
<evidence type="ECO:0000313" key="2">
    <source>
        <dbReference type="EMBL" id="GAA3946670.1"/>
    </source>
</evidence>
<proteinExistence type="predicted"/>